<organism evidence="3 4">
    <name type="scientific">Rhizobium tropici</name>
    <dbReference type="NCBI Taxonomy" id="398"/>
    <lineage>
        <taxon>Bacteria</taxon>
        <taxon>Pseudomonadati</taxon>
        <taxon>Pseudomonadota</taxon>
        <taxon>Alphaproteobacteria</taxon>
        <taxon>Hyphomicrobiales</taxon>
        <taxon>Rhizobiaceae</taxon>
        <taxon>Rhizobium/Agrobacterium group</taxon>
        <taxon>Rhizobium</taxon>
    </lineage>
</organism>
<dbReference type="EMBL" id="QMKK01000054">
    <property type="protein sequence ID" value="RAX38519.1"/>
    <property type="molecule type" value="Genomic_DNA"/>
</dbReference>
<evidence type="ECO:0000256" key="1">
    <source>
        <dbReference type="SAM" id="MobiDB-lite"/>
    </source>
</evidence>
<feature type="region of interest" description="Disordered" evidence="1">
    <location>
        <begin position="27"/>
        <end position="64"/>
    </location>
</feature>
<feature type="signal peptide" evidence="2">
    <location>
        <begin position="1"/>
        <end position="24"/>
    </location>
</feature>
<dbReference type="OrthoDB" id="7354754at2"/>
<gene>
    <name evidence="3" type="ORF">DQ393_28430</name>
</gene>
<keyword evidence="2" id="KW-0732">Signal</keyword>
<sequence length="205" mass="21717">MRQRYIVATLLITAIGGIAASALAGEPAATPDAQTPPIAQMASPPPPPLLPEGWGFPGPHPQGPMMAFGGDMPMPPRGFPYPPDPALELAGRLSAMETSIGIRSAQLDAWRDYTNALMDFLAFPKQHPSGLPPANGDTVQQPDHDADRSKGLLGERIAERFLNRAAKATVLKDKAAALRNVLTADQLAKLADAERSLVPGPHAFH</sequence>
<evidence type="ECO:0000313" key="4">
    <source>
        <dbReference type="Proteomes" id="UP000251205"/>
    </source>
</evidence>
<evidence type="ECO:0000313" key="3">
    <source>
        <dbReference type="EMBL" id="RAX38519.1"/>
    </source>
</evidence>
<dbReference type="Proteomes" id="UP000251205">
    <property type="component" value="Unassembled WGS sequence"/>
</dbReference>
<proteinExistence type="predicted"/>
<dbReference type="RefSeq" id="WP_112345010.1">
    <property type="nucleotide sequence ID" value="NZ_QMKK01000054.1"/>
</dbReference>
<name>A0A329Y3A1_RHITR</name>
<dbReference type="AlphaFoldDB" id="A0A329Y3A1"/>
<reference evidence="3 4" key="1">
    <citation type="submission" date="2018-06" db="EMBL/GenBank/DDBJ databases">
        <title>Whole Genome Sequence of an efficient microsymbiont, Rhizobium tropici.</title>
        <authorList>
            <person name="Srinivasan R."/>
            <person name="Singh H.V."/>
            <person name="Srivastava R."/>
            <person name="Kumari B."/>
            <person name="Radhakrishna A."/>
        </authorList>
    </citation>
    <scope>NUCLEOTIDE SEQUENCE [LARGE SCALE GENOMIC DNA]</scope>
    <source>
        <strain evidence="3 4">IGFRI Rhizo-19</strain>
    </source>
</reference>
<feature type="chain" id="PRO_5016367972" description="LTXXQ motif family protein" evidence="2">
    <location>
        <begin position="25"/>
        <end position="205"/>
    </location>
</feature>
<evidence type="ECO:0000256" key="2">
    <source>
        <dbReference type="SAM" id="SignalP"/>
    </source>
</evidence>
<accession>A0A329Y3A1</accession>
<evidence type="ECO:0008006" key="5">
    <source>
        <dbReference type="Google" id="ProtNLM"/>
    </source>
</evidence>
<comment type="caution">
    <text evidence="3">The sequence shown here is derived from an EMBL/GenBank/DDBJ whole genome shotgun (WGS) entry which is preliminary data.</text>
</comment>
<protein>
    <recommendedName>
        <fullName evidence="5">LTXXQ motif family protein</fullName>
    </recommendedName>
</protein>
<feature type="region of interest" description="Disordered" evidence="1">
    <location>
        <begin position="127"/>
        <end position="146"/>
    </location>
</feature>